<dbReference type="PANTHER" id="PTHR47338">
    <property type="entry name" value="ZN(II)2CYS6 TRANSCRIPTION FACTOR (EUROFUNG)-RELATED"/>
    <property type="match status" value="1"/>
</dbReference>
<dbReference type="SMART" id="SM00066">
    <property type="entry name" value="GAL4"/>
    <property type="match status" value="1"/>
</dbReference>
<dbReference type="PANTHER" id="PTHR47338:SF3">
    <property type="entry name" value="C6 FINGER DOMAIN TRANSCRIPTION FACTOR DBAA-RELATED"/>
    <property type="match status" value="1"/>
</dbReference>
<evidence type="ECO:0000256" key="6">
    <source>
        <dbReference type="ARBA" id="ARBA00023242"/>
    </source>
</evidence>
<accession>A0A8H6A1B0</accession>
<evidence type="ECO:0000256" key="5">
    <source>
        <dbReference type="ARBA" id="ARBA00023163"/>
    </source>
</evidence>
<dbReference type="Gene3D" id="4.10.240.10">
    <property type="entry name" value="Zn(2)-C6 fungal-type DNA-binding domain"/>
    <property type="match status" value="1"/>
</dbReference>
<dbReference type="InterPro" id="IPR050815">
    <property type="entry name" value="TF_fung"/>
</dbReference>
<organism evidence="8 9">
    <name type="scientific">Petromyces alliaceus</name>
    <name type="common">Aspergillus alliaceus</name>
    <dbReference type="NCBI Taxonomy" id="209559"/>
    <lineage>
        <taxon>Eukaryota</taxon>
        <taxon>Fungi</taxon>
        <taxon>Dikarya</taxon>
        <taxon>Ascomycota</taxon>
        <taxon>Pezizomycotina</taxon>
        <taxon>Eurotiomycetes</taxon>
        <taxon>Eurotiomycetidae</taxon>
        <taxon>Eurotiales</taxon>
        <taxon>Aspergillaceae</taxon>
        <taxon>Aspergillus</taxon>
        <taxon>Aspergillus subgen. Circumdati</taxon>
    </lineage>
</organism>
<sequence length="577" mass="64975">MAPGAHKESSPPAARCRQRTGRACEECRRRKLKCDGQEPRCGVCAASGAICEVNTDRALRGPKKGYLKALRNRVAMLESRLSVQQQVGCTSESQLSTPLTDLPDGSSASRALQLHSPSILPASENVTVGLLHTRPTGWRVGSLGISSKESHGLGSISELVQAELDQLYFDRVQPSIPLLHQRRYLSWARHPAMKRSCRSLQYAMWSLAALLSIKFQHFQESLYQEAKAMLELSYLAGNKNPVVDTEEIQAWILIATYEFMRTYHRLAWMSAGRACRLVQLERLHEIDNPANTPVPDSKHIEVEEKRRVFWMAYFYDHLFSMRNNWPVTLNEHVVCTRLPAPEVNFQNGQPVVGAFLSEAIVDLDSQGTTPFNECVILATICGRSLFHVQQYNVRLAYGDMAPSWSEQHRWLENVLTNRLQTLSRSYPSPTQSCDSMLLFAHAMAQATALYLCKGGDSILSAADDEMFIMEYRRRALGAAQQIVSLTKTLTEFNFLKASPLYHVMIHPLMPIPLLSCAEYIYSNRGSNEAFDKHLQELVHAFHQLKNVNDPSQNYMHLLELSCISTSKELAKESSSTS</sequence>
<comment type="subcellular location">
    <subcellularLocation>
        <location evidence="1">Nucleus</location>
    </subcellularLocation>
</comment>
<dbReference type="GO" id="GO:0003677">
    <property type="term" value="F:DNA binding"/>
    <property type="evidence" value="ECO:0007669"/>
    <property type="project" value="UniProtKB-KW"/>
</dbReference>
<keyword evidence="5" id="KW-0804">Transcription</keyword>
<dbReference type="PROSITE" id="PS50048">
    <property type="entry name" value="ZN2_CY6_FUNGAL_2"/>
    <property type="match status" value="1"/>
</dbReference>
<comment type="caution">
    <text evidence="8">The sequence shown here is derived from an EMBL/GenBank/DDBJ whole genome shotgun (WGS) entry which is preliminary data.</text>
</comment>
<dbReference type="GO" id="GO:0005634">
    <property type="term" value="C:nucleus"/>
    <property type="evidence" value="ECO:0007669"/>
    <property type="project" value="UniProtKB-SubCell"/>
</dbReference>
<protein>
    <recommendedName>
        <fullName evidence="7">Zn(2)-C6 fungal-type domain-containing protein</fullName>
    </recommendedName>
</protein>
<dbReference type="GO" id="GO:0008270">
    <property type="term" value="F:zinc ion binding"/>
    <property type="evidence" value="ECO:0007669"/>
    <property type="project" value="InterPro"/>
</dbReference>
<dbReference type="Proteomes" id="UP000541154">
    <property type="component" value="Unassembled WGS sequence"/>
</dbReference>
<dbReference type="InterPro" id="IPR007219">
    <property type="entry name" value="XnlR_reg_dom"/>
</dbReference>
<dbReference type="InterPro" id="IPR036864">
    <property type="entry name" value="Zn2-C6_fun-type_DNA-bd_sf"/>
</dbReference>
<evidence type="ECO:0000259" key="7">
    <source>
        <dbReference type="PROSITE" id="PS50048"/>
    </source>
</evidence>
<dbReference type="Pfam" id="PF04082">
    <property type="entry name" value="Fungal_trans"/>
    <property type="match status" value="1"/>
</dbReference>
<evidence type="ECO:0000256" key="3">
    <source>
        <dbReference type="ARBA" id="ARBA00023015"/>
    </source>
</evidence>
<dbReference type="CDD" id="cd00067">
    <property type="entry name" value="GAL4"/>
    <property type="match status" value="1"/>
</dbReference>
<keyword evidence="3" id="KW-0805">Transcription regulation</keyword>
<dbReference type="PROSITE" id="PS00463">
    <property type="entry name" value="ZN2_CY6_FUNGAL_1"/>
    <property type="match status" value="1"/>
</dbReference>
<dbReference type="GO" id="GO:0006351">
    <property type="term" value="P:DNA-templated transcription"/>
    <property type="evidence" value="ECO:0007669"/>
    <property type="project" value="InterPro"/>
</dbReference>
<name>A0A8H6A1B0_PETAA</name>
<evidence type="ECO:0000256" key="4">
    <source>
        <dbReference type="ARBA" id="ARBA00023125"/>
    </source>
</evidence>
<dbReference type="InterPro" id="IPR001138">
    <property type="entry name" value="Zn2Cys6_DnaBD"/>
</dbReference>
<gene>
    <name evidence="8" type="ORF">ETB97_002077</name>
</gene>
<dbReference type="SMART" id="SM00906">
    <property type="entry name" value="Fungal_trans"/>
    <property type="match status" value="1"/>
</dbReference>
<dbReference type="CDD" id="cd12148">
    <property type="entry name" value="fungal_TF_MHR"/>
    <property type="match status" value="1"/>
</dbReference>
<keyword evidence="2" id="KW-0479">Metal-binding</keyword>
<dbReference type="AlphaFoldDB" id="A0A8H6A1B0"/>
<reference evidence="8 9" key="1">
    <citation type="submission" date="2019-04" db="EMBL/GenBank/DDBJ databases">
        <title>Aspergillus burnettii sp. nov., novel species from soil in southeast Queensland.</title>
        <authorList>
            <person name="Gilchrist C.L.M."/>
            <person name="Pitt J.I."/>
            <person name="Lange L."/>
            <person name="Lacey H.J."/>
            <person name="Vuong D."/>
            <person name="Midgley D.J."/>
            <person name="Greenfield P."/>
            <person name="Bradbury M."/>
            <person name="Lacey E."/>
            <person name="Busk P.K."/>
            <person name="Pilgaard B."/>
            <person name="Chooi Y.H."/>
            <person name="Piggott A.M."/>
        </authorList>
    </citation>
    <scope>NUCLEOTIDE SEQUENCE [LARGE SCALE GENOMIC DNA]</scope>
    <source>
        <strain evidence="8 9">FRR 5400</strain>
    </source>
</reference>
<evidence type="ECO:0000313" key="8">
    <source>
        <dbReference type="EMBL" id="KAF5860051.1"/>
    </source>
</evidence>
<evidence type="ECO:0000256" key="1">
    <source>
        <dbReference type="ARBA" id="ARBA00004123"/>
    </source>
</evidence>
<proteinExistence type="predicted"/>
<evidence type="ECO:0000313" key="9">
    <source>
        <dbReference type="Proteomes" id="UP000541154"/>
    </source>
</evidence>
<keyword evidence="6" id="KW-0539">Nucleus</keyword>
<feature type="domain" description="Zn(2)-C6 fungal-type" evidence="7">
    <location>
        <begin position="23"/>
        <end position="53"/>
    </location>
</feature>
<evidence type="ECO:0000256" key="2">
    <source>
        <dbReference type="ARBA" id="ARBA00022723"/>
    </source>
</evidence>
<dbReference type="SUPFAM" id="SSF57701">
    <property type="entry name" value="Zn2/Cys6 DNA-binding domain"/>
    <property type="match status" value="1"/>
</dbReference>
<keyword evidence="9" id="KW-1185">Reference proteome</keyword>
<dbReference type="GO" id="GO:0009893">
    <property type="term" value="P:positive regulation of metabolic process"/>
    <property type="evidence" value="ECO:0007669"/>
    <property type="project" value="UniProtKB-ARBA"/>
</dbReference>
<dbReference type="Pfam" id="PF00172">
    <property type="entry name" value="Zn_clus"/>
    <property type="match status" value="1"/>
</dbReference>
<dbReference type="GO" id="GO:0000981">
    <property type="term" value="F:DNA-binding transcription factor activity, RNA polymerase II-specific"/>
    <property type="evidence" value="ECO:0007669"/>
    <property type="project" value="InterPro"/>
</dbReference>
<keyword evidence="4" id="KW-0238">DNA-binding</keyword>
<dbReference type="EMBL" id="SPNV01000143">
    <property type="protein sequence ID" value="KAF5860051.1"/>
    <property type="molecule type" value="Genomic_DNA"/>
</dbReference>